<evidence type="ECO:0000259" key="4">
    <source>
        <dbReference type="Pfam" id="PF07992"/>
    </source>
</evidence>
<keyword evidence="1" id="KW-0285">Flavoprotein</keyword>
<keyword evidence="6" id="KW-1185">Reference proteome</keyword>
<sequence>MTFDVTIVGAGPAGLSCALTLGRTGRAVALLDTSAGRNRYAEHSQGFLTRDGASPEALRTAAHTELAQYPSVTRFDRRAVSASGASGAFVIETVGASAHIESRRVVIAQGVADVLLGIPGFAENWGRGVFACPYCHGWEVRDSQLVMLGLSPLDYFHAELLTQWSPAVTLIATAAAGDHGPHMELLGKAGVEVVHGEPAKIIASGGACTAVELVDGRSIPADAVVVHPPVEYASDIADELCCVRLDDDAIEVTELGQTSVPGVYAAGDIARRSTSQSGMHFIARAVADGLNVGAVINQELTFDDLRMKPA</sequence>
<dbReference type="GO" id="GO:0004791">
    <property type="term" value="F:thioredoxin-disulfide reductase (NADPH) activity"/>
    <property type="evidence" value="ECO:0007669"/>
    <property type="project" value="UniProtKB-EC"/>
</dbReference>
<reference evidence="5 6" key="1">
    <citation type="submission" date="2018-11" db="EMBL/GenBank/DDBJ databases">
        <title>Rhodococcus spongicola sp. nov. and Rhodococcus xishaensis sp. nov. from marine sponges.</title>
        <authorList>
            <person name="Li L."/>
            <person name="Lin H.W."/>
        </authorList>
    </citation>
    <scope>NUCLEOTIDE SEQUENCE [LARGE SCALE GENOMIC DNA]</scope>
    <source>
        <strain evidence="5 6">LHW50502</strain>
    </source>
</reference>
<accession>A0A438B0W9</accession>
<dbReference type="Gene3D" id="3.50.50.60">
    <property type="entry name" value="FAD/NAD(P)-binding domain"/>
    <property type="match status" value="2"/>
</dbReference>
<evidence type="ECO:0000256" key="2">
    <source>
        <dbReference type="ARBA" id="ARBA00023002"/>
    </source>
</evidence>
<feature type="domain" description="FAD/NAD(P)-binding" evidence="4">
    <location>
        <begin position="3"/>
        <end position="289"/>
    </location>
</feature>
<dbReference type="InterPro" id="IPR036188">
    <property type="entry name" value="FAD/NAD-bd_sf"/>
</dbReference>
<dbReference type="InterPro" id="IPR023753">
    <property type="entry name" value="FAD/NAD-binding_dom"/>
</dbReference>
<dbReference type="PRINTS" id="PR00368">
    <property type="entry name" value="FADPNR"/>
</dbReference>
<evidence type="ECO:0000256" key="1">
    <source>
        <dbReference type="ARBA" id="ARBA00022630"/>
    </source>
</evidence>
<comment type="caution">
    <text evidence="5">The sequence shown here is derived from an EMBL/GenBank/DDBJ whole genome shotgun (WGS) entry which is preliminary data.</text>
</comment>
<dbReference type="PRINTS" id="PR00469">
    <property type="entry name" value="PNDRDTASEII"/>
</dbReference>
<dbReference type="OrthoDB" id="9786503at2"/>
<organism evidence="5 6">
    <name type="scientific">Rhodococcus spongiicola</name>
    <dbReference type="NCBI Taxonomy" id="2487352"/>
    <lineage>
        <taxon>Bacteria</taxon>
        <taxon>Bacillati</taxon>
        <taxon>Actinomycetota</taxon>
        <taxon>Actinomycetes</taxon>
        <taxon>Mycobacteriales</taxon>
        <taxon>Nocardiaceae</taxon>
        <taxon>Rhodococcus</taxon>
    </lineage>
</organism>
<dbReference type="AlphaFoldDB" id="A0A438B0W9"/>
<proteinExistence type="predicted"/>
<comment type="catalytic activity">
    <reaction evidence="3">
        <text>[thioredoxin]-dithiol + NADP(+) = [thioredoxin]-disulfide + NADPH + H(+)</text>
        <dbReference type="Rhea" id="RHEA:20345"/>
        <dbReference type="Rhea" id="RHEA-COMP:10698"/>
        <dbReference type="Rhea" id="RHEA-COMP:10700"/>
        <dbReference type="ChEBI" id="CHEBI:15378"/>
        <dbReference type="ChEBI" id="CHEBI:29950"/>
        <dbReference type="ChEBI" id="CHEBI:50058"/>
        <dbReference type="ChEBI" id="CHEBI:57783"/>
        <dbReference type="ChEBI" id="CHEBI:58349"/>
        <dbReference type="EC" id="1.8.1.9"/>
    </reaction>
</comment>
<name>A0A438B0W9_9NOCA</name>
<evidence type="ECO:0000313" key="5">
    <source>
        <dbReference type="EMBL" id="RVW04595.1"/>
    </source>
</evidence>
<dbReference type="EMBL" id="RKLN01000002">
    <property type="protein sequence ID" value="RVW04595.1"/>
    <property type="molecule type" value="Genomic_DNA"/>
</dbReference>
<dbReference type="InterPro" id="IPR050097">
    <property type="entry name" value="Ferredoxin-NADP_redctase_2"/>
</dbReference>
<gene>
    <name evidence="5" type="ORF">EF834_05925</name>
</gene>
<keyword evidence="2" id="KW-0560">Oxidoreductase</keyword>
<evidence type="ECO:0000313" key="6">
    <source>
        <dbReference type="Proteomes" id="UP000284333"/>
    </source>
</evidence>
<dbReference type="Pfam" id="PF07992">
    <property type="entry name" value="Pyr_redox_2"/>
    <property type="match status" value="1"/>
</dbReference>
<dbReference type="Proteomes" id="UP000284333">
    <property type="component" value="Unassembled WGS sequence"/>
</dbReference>
<evidence type="ECO:0000256" key="3">
    <source>
        <dbReference type="ARBA" id="ARBA00048132"/>
    </source>
</evidence>
<dbReference type="SUPFAM" id="SSF51905">
    <property type="entry name" value="FAD/NAD(P)-binding domain"/>
    <property type="match status" value="1"/>
</dbReference>
<dbReference type="PANTHER" id="PTHR48105">
    <property type="entry name" value="THIOREDOXIN REDUCTASE 1-RELATED-RELATED"/>
    <property type="match status" value="1"/>
</dbReference>
<protein>
    <submittedName>
        <fullName evidence="5">NAD(P)/FAD-dependent oxidoreductase</fullName>
    </submittedName>
</protein>
<dbReference type="RefSeq" id="WP_127946297.1">
    <property type="nucleotide sequence ID" value="NZ_RKLN01000002.1"/>
</dbReference>